<protein>
    <submittedName>
        <fullName evidence="1">Uncharacterized protein</fullName>
    </submittedName>
</protein>
<evidence type="ECO:0000313" key="1">
    <source>
        <dbReference type="EMBL" id="MCH7396454.1"/>
    </source>
</evidence>
<proteinExistence type="predicted"/>
<name>A0ABS9UIK8_9BACT</name>
<keyword evidence="2" id="KW-1185">Reference proteome</keyword>
<accession>A0ABS9UIK8</accession>
<gene>
    <name evidence="1" type="ORF">MM236_00580</name>
</gene>
<dbReference type="RefSeq" id="WP_241272975.1">
    <property type="nucleotide sequence ID" value="NZ_JAKZGS010000001.1"/>
</dbReference>
<reference evidence="1" key="1">
    <citation type="submission" date="2022-03" db="EMBL/GenBank/DDBJ databases">
        <title>De novo assembled genomes of Belliella spp. (Cyclobacteriaceae) strains.</title>
        <authorList>
            <person name="Szabo A."/>
            <person name="Korponai K."/>
            <person name="Felfoldi T."/>
        </authorList>
    </citation>
    <scope>NUCLEOTIDE SEQUENCE</scope>
    <source>
        <strain evidence="1">DSM 107340</strain>
    </source>
</reference>
<evidence type="ECO:0000313" key="2">
    <source>
        <dbReference type="Proteomes" id="UP001165488"/>
    </source>
</evidence>
<comment type="caution">
    <text evidence="1">The sequence shown here is derived from an EMBL/GenBank/DDBJ whole genome shotgun (WGS) entry which is preliminary data.</text>
</comment>
<organism evidence="1 2">
    <name type="scientific">Belliella calami</name>
    <dbReference type="NCBI Taxonomy" id="2923436"/>
    <lineage>
        <taxon>Bacteria</taxon>
        <taxon>Pseudomonadati</taxon>
        <taxon>Bacteroidota</taxon>
        <taxon>Cytophagia</taxon>
        <taxon>Cytophagales</taxon>
        <taxon>Cyclobacteriaceae</taxon>
        <taxon>Belliella</taxon>
    </lineage>
</organism>
<dbReference type="Proteomes" id="UP001165488">
    <property type="component" value="Unassembled WGS sequence"/>
</dbReference>
<sequence length="121" mass="14163">MTTPEKYPYEVEQNASKTEMPNWHSYFYDPNLDIHIDSALFYNQVLNITQQELAINGFEAQVLNTKNLQFEVLQKIIETESRIKLLVGMFHDPIPQSSKKFKEIGTLRNQTEAIERKSENL</sequence>
<dbReference type="EMBL" id="JAKZGS010000001">
    <property type="protein sequence ID" value="MCH7396454.1"/>
    <property type="molecule type" value="Genomic_DNA"/>
</dbReference>